<evidence type="ECO:0000256" key="2">
    <source>
        <dbReference type="ARBA" id="ARBA00022803"/>
    </source>
</evidence>
<keyword evidence="5" id="KW-1185">Reference proteome</keyword>
<dbReference type="InterPro" id="IPR011990">
    <property type="entry name" value="TPR-like_helical_dom_sf"/>
</dbReference>
<dbReference type="PROSITE" id="PS50005">
    <property type="entry name" value="TPR"/>
    <property type="match status" value="6"/>
</dbReference>
<evidence type="ECO:0000313" key="4">
    <source>
        <dbReference type="EMBL" id="ETO10615.1"/>
    </source>
</evidence>
<feature type="repeat" description="TPR" evidence="3">
    <location>
        <begin position="267"/>
        <end position="300"/>
    </location>
</feature>
<dbReference type="Pfam" id="PF07719">
    <property type="entry name" value="TPR_2"/>
    <property type="match status" value="1"/>
</dbReference>
<dbReference type="AlphaFoldDB" id="X6MC37"/>
<dbReference type="PANTHER" id="PTHR45641">
    <property type="entry name" value="TETRATRICOPEPTIDE REPEAT PROTEIN (AFU_ORTHOLOGUE AFUA_6G03870)"/>
    <property type="match status" value="1"/>
</dbReference>
<dbReference type="SUPFAM" id="SSF81901">
    <property type="entry name" value="HCP-like"/>
    <property type="match status" value="1"/>
</dbReference>
<dbReference type="PROSITE" id="PS50293">
    <property type="entry name" value="TPR_REGION"/>
    <property type="match status" value="3"/>
</dbReference>
<feature type="repeat" description="TPR" evidence="3">
    <location>
        <begin position="331"/>
        <end position="364"/>
    </location>
</feature>
<proteinExistence type="predicted"/>
<dbReference type="Gene3D" id="1.25.40.10">
    <property type="entry name" value="Tetratricopeptide repeat domain"/>
    <property type="match status" value="4"/>
</dbReference>
<comment type="caution">
    <text evidence="4">The sequence shown here is derived from an EMBL/GenBank/DDBJ whole genome shotgun (WGS) entry which is preliminary data.</text>
</comment>
<evidence type="ECO:0000256" key="3">
    <source>
        <dbReference type="PROSITE-ProRule" id="PRU00339"/>
    </source>
</evidence>
<evidence type="ECO:0000313" key="5">
    <source>
        <dbReference type="Proteomes" id="UP000023152"/>
    </source>
</evidence>
<dbReference type="Pfam" id="PF13374">
    <property type="entry name" value="TPR_10"/>
    <property type="match status" value="1"/>
</dbReference>
<dbReference type="SUPFAM" id="SSF48452">
    <property type="entry name" value="TPR-like"/>
    <property type="match status" value="1"/>
</dbReference>
<feature type="repeat" description="TPR" evidence="3">
    <location>
        <begin position="415"/>
        <end position="448"/>
    </location>
</feature>
<keyword evidence="2 3" id="KW-0802">TPR repeat</keyword>
<reference evidence="4 5" key="1">
    <citation type="journal article" date="2013" name="Curr. Biol.">
        <title>The Genome of the Foraminiferan Reticulomyxa filosa.</title>
        <authorList>
            <person name="Glockner G."/>
            <person name="Hulsmann N."/>
            <person name="Schleicher M."/>
            <person name="Noegel A.A."/>
            <person name="Eichinger L."/>
            <person name="Gallinger C."/>
            <person name="Pawlowski J."/>
            <person name="Sierra R."/>
            <person name="Euteneuer U."/>
            <person name="Pillet L."/>
            <person name="Moustafa A."/>
            <person name="Platzer M."/>
            <person name="Groth M."/>
            <person name="Szafranski K."/>
            <person name="Schliwa M."/>
        </authorList>
    </citation>
    <scope>NUCLEOTIDE SEQUENCE [LARGE SCALE GENOMIC DNA]</scope>
</reference>
<name>X6MC37_RETFI</name>
<gene>
    <name evidence="4" type="ORF">RFI_26762</name>
</gene>
<protein>
    <recommendedName>
        <fullName evidence="6">UDP-N-acetylglucosamine--peptide N-acetylglucosaminyltransferase SPINDLY</fullName>
    </recommendedName>
</protein>
<dbReference type="EMBL" id="ASPP01023344">
    <property type="protein sequence ID" value="ETO10615.1"/>
    <property type="molecule type" value="Genomic_DNA"/>
</dbReference>
<dbReference type="InterPro" id="IPR013105">
    <property type="entry name" value="TPR_2"/>
</dbReference>
<dbReference type="InterPro" id="IPR019734">
    <property type="entry name" value="TPR_rpt"/>
</dbReference>
<feature type="non-terminal residue" evidence="4">
    <location>
        <position position="676"/>
    </location>
</feature>
<accession>X6MC37</accession>
<feature type="repeat" description="TPR" evidence="3">
    <location>
        <begin position="373"/>
        <end position="406"/>
    </location>
</feature>
<dbReference type="OrthoDB" id="621413at2759"/>
<dbReference type="PANTHER" id="PTHR45641:SF1">
    <property type="entry name" value="AAA+ ATPASE DOMAIN-CONTAINING PROTEIN"/>
    <property type="match status" value="1"/>
</dbReference>
<dbReference type="Pfam" id="PF13424">
    <property type="entry name" value="TPR_12"/>
    <property type="match status" value="3"/>
</dbReference>
<organism evidence="4 5">
    <name type="scientific">Reticulomyxa filosa</name>
    <dbReference type="NCBI Taxonomy" id="46433"/>
    <lineage>
        <taxon>Eukaryota</taxon>
        <taxon>Sar</taxon>
        <taxon>Rhizaria</taxon>
        <taxon>Retaria</taxon>
        <taxon>Foraminifera</taxon>
        <taxon>Monothalamids</taxon>
        <taxon>Reticulomyxidae</taxon>
        <taxon>Reticulomyxa</taxon>
    </lineage>
</organism>
<feature type="repeat" description="TPR" evidence="3">
    <location>
        <begin position="498"/>
        <end position="531"/>
    </location>
</feature>
<dbReference type="Proteomes" id="UP000023152">
    <property type="component" value="Unassembled WGS sequence"/>
</dbReference>
<keyword evidence="1" id="KW-0677">Repeat</keyword>
<evidence type="ECO:0008006" key="6">
    <source>
        <dbReference type="Google" id="ProtNLM"/>
    </source>
</evidence>
<evidence type="ECO:0000256" key="1">
    <source>
        <dbReference type="ARBA" id="ARBA00022737"/>
    </source>
</evidence>
<feature type="repeat" description="TPR" evidence="3">
    <location>
        <begin position="616"/>
        <end position="649"/>
    </location>
</feature>
<sequence>MAGNIDKKISGHQQLEAKFKMQPVSFFVRSIHNGGVDKENLKDEKEKECHKITKDNLQNKIDYTNKSPKDKIIEVDESNEWNEANRKAHEMMNEMINNKQQGIAVVAKNLDELAKSSNQIYQQQNIPFSMMINSNKYMKKKLIIGQYSICSFHSKKITFDNITIDGCVYAIDCVIDGIGKNFITQQLIFTKKSVIRCRFSPPVFACSWPIDPKKLMKSGIDLLGKFDLNKVIKSYFEKGDYDKSIEYSEKSLKIFLDKLGHYHPKLVISYNNLGIAYRIKEEYDKAIECHEKSLKILFDKSEYDHVDAIEYHEKSLKISLSNLGSEHIDIAHLYNNLGLLYFKKREYNKAAEYFEQSLKIFLDKLEHDHPNVADAYNILGYIYDKKREDNKAIKYYEASLNIYLSKLGYDHSNVAILYNNLGVLYLKKGEYNKTIEYLENALKINLNKLGPSHDIAYIYRNLGSSYDMKGEDDKASECHEKSLQIMLGILGSDHHDIAAFYNSLGDIYYKKGEYDKAIEYYEKDLKISLNKLKPDHIDVNSIYNSARAAYDRNEVNKLIEYHEKSVKFQSDKVGSDISYFVVAHKNAREYAKEAKSFEASFDINLETLGYGYIKIANIYNNMTYIYYSKREYDKAMKLGKEALNLRLNILDPNHKDISVSYDILGDIYYKKEDKME</sequence>
<dbReference type="SMART" id="SM00028">
    <property type="entry name" value="TPR"/>
    <property type="match status" value="7"/>
</dbReference>